<sequence>MSLALLFASAMLGSAATATGMLGVVSSFSSLEEAPEWCKNETELTWQQRKERMQQHATLQWAKKQAAKLREENQTIPEWMDKIVTDDENRGKLKWAVSEVKRLKAEGKETPEWMIELVKEDDRWSNRWAACKAHELKVQNQEVPQWMVDNARKGIMDYASEKAAEIQEQIREVEVQKERDDAVVQANGDIEEANHRLLWRAREAKRMTCASQLNVLEGAMESFHDAEEKAKEGAMHWVPRAEAGRHGGAGCHRDDVRAPGAEAGHDSERYRSRPVLRPLLLLLLLLLLRASSFFVLPPPPLGAAWRTE</sequence>
<dbReference type="EMBL" id="CAUYUJ010000201">
    <property type="protein sequence ID" value="CAK0789227.1"/>
    <property type="molecule type" value="Genomic_DNA"/>
</dbReference>
<keyword evidence="2" id="KW-0732">Signal</keyword>
<keyword evidence="4" id="KW-1185">Reference proteome</keyword>
<proteinExistence type="predicted"/>
<accession>A0ABN9PD63</accession>
<feature type="signal peptide" evidence="2">
    <location>
        <begin position="1"/>
        <end position="18"/>
    </location>
</feature>
<name>A0ABN9PD63_9DINO</name>
<feature type="compositionally biased region" description="Basic and acidic residues" evidence="1">
    <location>
        <begin position="251"/>
        <end position="268"/>
    </location>
</feature>
<organism evidence="3 4">
    <name type="scientific">Prorocentrum cordatum</name>
    <dbReference type="NCBI Taxonomy" id="2364126"/>
    <lineage>
        <taxon>Eukaryota</taxon>
        <taxon>Sar</taxon>
        <taxon>Alveolata</taxon>
        <taxon>Dinophyceae</taxon>
        <taxon>Prorocentrales</taxon>
        <taxon>Prorocentraceae</taxon>
        <taxon>Prorocentrum</taxon>
    </lineage>
</organism>
<evidence type="ECO:0000313" key="4">
    <source>
        <dbReference type="Proteomes" id="UP001189429"/>
    </source>
</evidence>
<feature type="chain" id="PRO_5045744400" description="Clathrin light chain" evidence="2">
    <location>
        <begin position="19"/>
        <end position="308"/>
    </location>
</feature>
<reference evidence="3" key="1">
    <citation type="submission" date="2023-10" db="EMBL/GenBank/DDBJ databases">
        <authorList>
            <person name="Chen Y."/>
            <person name="Shah S."/>
            <person name="Dougan E. K."/>
            <person name="Thang M."/>
            <person name="Chan C."/>
        </authorList>
    </citation>
    <scope>NUCLEOTIDE SEQUENCE [LARGE SCALE GENOMIC DNA]</scope>
</reference>
<evidence type="ECO:0000256" key="1">
    <source>
        <dbReference type="SAM" id="MobiDB-lite"/>
    </source>
</evidence>
<evidence type="ECO:0000256" key="2">
    <source>
        <dbReference type="SAM" id="SignalP"/>
    </source>
</evidence>
<protein>
    <recommendedName>
        <fullName evidence="5">Clathrin light chain</fullName>
    </recommendedName>
</protein>
<evidence type="ECO:0008006" key="5">
    <source>
        <dbReference type="Google" id="ProtNLM"/>
    </source>
</evidence>
<evidence type="ECO:0000313" key="3">
    <source>
        <dbReference type="EMBL" id="CAK0789227.1"/>
    </source>
</evidence>
<feature type="region of interest" description="Disordered" evidence="1">
    <location>
        <begin position="244"/>
        <end position="268"/>
    </location>
</feature>
<gene>
    <name evidence="3" type="ORF">PCOR1329_LOCUS859</name>
</gene>
<comment type="caution">
    <text evidence="3">The sequence shown here is derived from an EMBL/GenBank/DDBJ whole genome shotgun (WGS) entry which is preliminary data.</text>
</comment>
<dbReference type="Proteomes" id="UP001189429">
    <property type="component" value="Unassembled WGS sequence"/>
</dbReference>